<keyword evidence="4" id="KW-0732">Signal</keyword>
<dbReference type="InterPro" id="IPR039220">
    <property type="entry name" value="FAM3"/>
</dbReference>
<dbReference type="Proteomes" id="UP000593571">
    <property type="component" value="Unassembled WGS sequence"/>
</dbReference>
<keyword evidence="8" id="KW-0472">Membrane</keyword>
<evidence type="ECO:0000313" key="10">
    <source>
        <dbReference type="EMBL" id="KAF6474105.1"/>
    </source>
</evidence>
<evidence type="ECO:0000256" key="2">
    <source>
        <dbReference type="ARBA" id="ARBA00010905"/>
    </source>
</evidence>
<protein>
    <submittedName>
        <fullName evidence="10">FAM3 metabolism regulating signaling molecule B</fullName>
    </submittedName>
</protein>
<evidence type="ECO:0000256" key="1">
    <source>
        <dbReference type="ARBA" id="ARBA00004613"/>
    </source>
</evidence>
<dbReference type="PROSITE" id="PS52031">
    <property type="entry name" value="GG_LECTIN"/>
    <property type="match status" value="1"/>
</dbReference>
<comment type="caution">
    <text evidence="10">The sequence shown here is derived from an EMBL/GenBank/DDBJ whole genome shotgun (WGS) entry which is preliminary data.</text>
</comment>
<keyword evidence="11" id="KW-1185">Reference proteome</keyword>
<dbReference type="OrthoDB" id="440755at2759"/>
<evidence type="ECO:0000256" key="3">
    <source>
        <dbReference type="ARBA" id="ARBA00022525"/>
    </source>
</evidence>
<comment type="similarity">
    <text evidence="2">Belongs to the FAM3 family.</text>
</comment>
<evidence type="ECO:0000256" key="8">
    <source>
        <dbReference type="SAM" id="Phobius"/>
    </source>
</evidence>
<keyword evidence="8" id="KW-1133">Transmembrane helix</keyword>
<evidence type="ECO:0000256" key="7">
    <source>
        <dbReference type="PROSITE-ProRule" id="PRU01375"/>
    </source>
</evidence>
<dbReference type="Pfam" id="PF15711">
    <property type="entry name" value="ILEI"/>
    <property type="match status" value="1"/>
</dbReference>
<reference evidence="10 11" key="1">
    <citation type="journal article" date="2020" name="Nature">
        <title>Six reference-quality genomes reveal evolution of bat adaptations.</title>
        <authorList>
            <person name="Jebb D."/>
            <person name="Huang Z."/>
            <person name="Pippel M."/>
            <person name="Hughes G.M."/>
            <person name="Lavrichenko K."/>
            <person name="Devanna P."/>
            <person name="Winkler S."/>
            <person name="Jermiin L.S."/>
            <person name="Skirmuntt E.C."/>
            <person name="Katzourakis A."/>
            <person name="Burkitt-Gray L."/>
            <person name="Ray D.A."/>
            <person name="Sullivan K.A.M."/>
            <person name="Roscito J.G."/>
            <person name="Kirilenko B.M."/>
            <person name="Davalos L.M."/>
            <person name="Corthals A.P."/>
            <person name="Power M.L."/>
            <person name="Jones G."/>
            <person name="Ransome R.D."/>
            <person name="Dechmann D.K.N."/>
            <person name="Locatelli A.G."/>
            <person name="Puechmaille S.J."/>
            <person name="Fedrigo O."/>
            <person name="Jarvis E.D."/>
            <person name="Hiller M."/>
            <person name="Vernes S.C."/>
            <person name="Myers E.W."/>
            <person name="Teeling E.C."/>
        </authorList>
    </citation>
    <scope>NUCLEOTIDE SEQUENCE [LARGE SCALE GENOMIC DNA]</scope>
    <source>
        <strain evidence="10">MRouAeg1</strain>
        <tissue evidence="10">Muscle</tissue>
    </source>
</reference>
<sequence>MHPWAARIQRAALFMFASVCTWYSGYLLVELIPDAPFSSAVHSLRSFRERPVLQAPAPKRQKCDHWTPCPPNSYAYRALSGGGRNKPAKLCFEDELLIGEKAGNVGRGINIAIVNYMTGKVIATQYFDMYEGDNSGSMTKFIQDAPEKSLLFMATHDDGGSRLNLEARGAVEALGSKEIRNVKFRSSWVFLAAKGFELPAGTQREKINHSNKAKNRYSGWPAEVQIEGCIPKEPH</sequence>
<dbReference type="KEGG" id="ray:107498554"/>
<evidence type="ECO:0000256" key="4">
    <source>
        <dbReference type="ARBA" id="ARBA00022729"/>
    </source>
</evidence>
<keyword evidence="3" id="KW-0964">Secreted</keyword>
<dbReference type="EMBL" id="JACASE010000004">
    <property type="protein sequence ID" value="KAF6474105.1"/>
    <property type="molecule type" value="Genomic_DNA"/>
</dbReference>
<keyword evidence="5 7" id="KW-0430">Lectin</keyword>
<feature type="domain" description="ILEI/PANDER" evidence="9">
    <location>
        <begin position="107"/>
        <end position="195"/>
    </location>
</feature>
<organism evidence="10 11">
    <name type="scientific">Rousettus aegyptiacus</name>
    <name type="common">Egyptian fruit bat</name>
    <name type="synonym">Pteropus aegyptiacus</name>
    <dbReference type="NCBI Taxonomy" id="9407"/>
    <lineage>
        <taxon>Eukaryota</taxon>
        <taxon>Metazoa</taxon>
        <taxon>Chordata</taxon>
        <taxon>Craniata</taxon>
        <taxon>Vertebrata</taxon>
        <taxon>Euteleostomi</taxon>
        <taxon>Mammalia</taxon>
        <taxon>Eutheria</taxon>
        <taxon>Laurasiatheria</taxon>
        <taxon>Chiroptera</taxon>
        <taxon>Yinpterochiroptera</taxon>
        <taxon>Pteropodoidea</taxon>
        <taxon>Pteropodidae</taxon>
        <taxon>Rousettinae</taxon>
        <taxon>Rousettus</taxon>
    </lineage>
</organism>
<evidence type="ECO:0000259" key="9">
    <source>
        <dbReference type="Pfam" id="PF15711"/>
    </source>
</evidence>
<gene>
    <name evidence="10" type="ORF">HJG63_004894</name>
</gene>
<dbReference type="InterPro" id="IPR039477">
    <property type="entry name" value="ILEI/PANDER_dom"/>
</dbReference>
<dbReference type="GO" id="GO:0005576">
    <property type="term" value="C:extracellular region"/>
    <property type="evidence" value="ECO:0007669"/>
    <property type="project" value="UniProtKB-SubCell"/>
</dbReference>
<name>A0A7J8HQB7_ROUAE</name>
<dbReference type="GO" id="GO:0030246">
    <property type="term" value="F:carbohydrate binding"/>
    <property type="evidence" value="ECO:0007669"/>
    <property type="project" value="UniProtKB-UniRule"/>
</dbReference>
<evidence type="ECO:0000256" key="6">
    <source>
        <dbReference type="ARBA" id="ARBA00023157"/>
    </source>
</evidence>
<dbReference type="AlphaFoldDB" id="A0A7J8HQB7"/>
<evidence type="ECO:0000313" key="11">
    <source>
        <dbReference type="Proteomes" id="UP000593571"/>
    </source>
</evidence>
<comment type="subcellular location">
    <subcellularLocation>
        <location evidence="1">Secreted</location>
    </subcellularLocation>
</comment>
<feature type="transmembrane region" description="Helical" evidence="8">
    <location>
        <begin position="12"/>
        <end position="29"/>
    </location>
</feature>
<proteinExistence type="inferred from homology"/>
<evidence type="ECO:0000256" key="5">
    <source>
        <dbReference type="ARBA" id="ARBA00022734"/>
    </source>
</evidence>
<keyword evidence="8" id="KW-0812">Transmembrane</keyword>
<accession>A0A7J8HQB7</accession>
<dbReference type="PANTHER" id="PTHR14592">
    <property type="entry name" value="UNCHARACTERIZED FAM3"/>
    <property type="match status" value="1"/>
</dbReference>
<keyword evidence="6" id="KW-1015">Disulfide bond</keyword>